<feature type="transmembrane region" description="Helical" evidence="1">
    <location>
        <begin position="128"/>
        <end position="144"/>
    </location>
</feature>
<reference evidence="2" key="1">
    <citation type="journal article" date="2021" name="PeerJ">
        <title>Extensive microbial diversity within the chicken gut microbiome revealed by metagenomics and culture.</title>
        <authorList>
            <person name="Gilroy R."/>
            <person name="Ravi A."/>
            <person name="Getino M."/>
            <person name="Pursley I."/>
            <person name="Horton D.L."/>
            <person name="Alikhan N.F."/>
            <person name="Baker D."/>
            <person name="Gharbi K."/>
            <person name="Hall N."/>
            <person name="Watson M."/>
            <person name="Adriaenssens E.M."/>
            <person name="Foster-Nyarko E."/>
            <person name="Jarju S."/>
            <person name="Secka A."/>
            <person name="Antonio M."/>
            <person name="Oren A."/>
            <person name="Chaudhuri R.R."/>
            <person name="La Ragione R."/>
            <person name="Hildebrand F."/>
            <person name="Pallen M.J."/>
        </authorList>
    </citation>
    <scope>NUCLEOTIDE SEQUENCE</scope>
    <source>
        <strain evidence="2">CHK178-16964</strain>
    </source>
</reference>
<feature type="transmembrane region" description="Helical" evidence="1">
    <location>
        <begin position="104"/>
        <end position="122"/>
    </location>
</feature>
<keyword evidence="1" id="KW-0812">Transmembrane</keyword>
<dbReference type="EMBL" id="DWZA01000004">
    <property type="protein sequence ID" value="HJA70032.1"/>
    <property type="molecule type" value="Genomic_DNA"/>
</dbReference>
<dbReference type="Proteomes" id="UP000823900">
    <property type="component" value="Unassembled WGS sequence"/>
</dbReference>
<evidence type="ECO:0000313" key="3">
    <source>
        <dbReference type="Proteomes" id="UP000823900"/>
    </source>
</evidence>
<protein>
    <submittedName>
        <fullName evidence="2">Uncharacterized protein</fullName>
    </submittedName>
</protein>
<evidence type="ECO:0000313" key="2">
    <source>
        <dbReference type="EMBL" id="HJA70032.1"/>
    </source>
</evidence>
<proteinExistence type="predicted"/>
<feature type="transmembrane region" description="Helical" evidence="1">
    <location>
        <begin position="76"/>
        <end position="97"/>
    </location>
</feature>
<sequence length="156" mass="16502">MMFLTVFICGLLSMPFLFLGVLFLGLSLLIEEIIEFAKRVAIFLGILLVCAIIVGIIWVIVQAVRDNNGDLLQTANQLVALILLMLFVFGIIGGIVCAVLGIGLNILAVAVGAVIAVVELAAGITEGLGNFCIGISTSLLGTILRRTQKTQTQAET</sequence>
<evidence type="ECO:0000256" key="1">
    <source>
        <dbReference type="SAM" id="Phobius"/>
    </source>
</evidence>
<reference evidence="2" key="2">
    <citation type="submission" date="2021-04" db="EMBL/GenBank/DDBJ databases">
        <authorList>
            <person name="Gilroy R."/>
        </authorList>
    </citation>
    <scope>NUCLEOTIDE SEQUENCE</scope>
    <source>
        <strain evidence="2">CHK178-16964</strain>
    </source>
</reference>
<accession>A0A9D2HFR3</accession>
<dbReference type="AlphaFoldDB" id="A0A9D2HFR3"/>
<name>A0A9D2HFR3_9FIRM</name>
<keyword evidence="1" id="KW-1133">Transmembrane helix</keyword>
<organism evidence="2 3">
    <name type="scientific">Candidatus Lachnoclostridium stercoravium</name>
    <dbReference type="NCBI Taxonomy" id="2838633"/>
    <lineage>
        <taxon>Bacteria</taxon>
        <taxon>Bacillati</taxon>
        <taxon>Bacillota</taxon>
        <taxon>Clostridia</taxon>
        <taxon>Lachnospirales</taxon>
        <taxon>Lachnospiraceae</taxon>
    </lineage>
</organism>
<feature type="transmembrane region" description="Helical" evidence="1">
    <location>
        <begin position="42"/>
        <end position="64"/>
    </location>
</feature>
<gene>
    <name evidence="2" type="ORF">IAA07_00440</name>
</gene>
<feature type="transmembrane region" description="Helical" evidence="1">
    <location>
        <begin position="6"/>
        <end position="30"/>
    </location>
</feature>
<comment type="caution">
    <text evidence="2">The sequence shown here is derived from an EMBL/GenBank/DDBJ whole genome shotgun (WGS) entry which is preliminary data.</text>
</comment>
<keyword evidence="1" id="KW-0472">Membrane</keyword>